<dbReference type="Proteomes" id="UP000199208">
    <property type="component" value="Unassembled WGS sequence"/>
</dbReference>
<dbReference type="RefSeq" id="WP_092591807.1">
    <property type="nucleotide sequence ID" value="NZ_FMWL01000014.1"/>
</dbReference>
<keyword evidence="3" id="KW-1185">Reference proteome</keyword>
<feature type="transmembrane region" description="Helical" evidence="1">
    <location>
        <begin position="16"/>
        <end position="32"/>
    </location>
</feature>
<dbReference type="GO" id="GO:0140359">
    <property type="term" value="F:ABC-type transporter activity"/>
    <property type="evidence" value="ECO:0007669"/>
    <property type="project" value="InterPro"/>
</dbReference>
<dbReference type="Pfam" id="PF12679">
    <property type="entry name" value="ABC2_membrane_2"/>
    <property type="match status" value="1"/>
</dbReference>
<dbReference type="STRING" id="1120920.SAMN03080599_02389"/>
<keyword evidence="1" id="KW-1133">Transmembrane helix</keyword>
<accession>A0A1G5S3I7</accession>
<dbReference type="PANTHER" id="PTHR37305">
    <property type="entry name" value="INTEGRAL MEMBRANE PROTEIN-RELATED"/>
    <property type="match status" value="1"/>
</dbReference>
<dbReference type="PANTHER" id="PTHR37305:SF2">
    <property type="entry name" value="BACITRACIN TRANSPORT PERMEASE PROTEIN BCRB"/>
    <property type="match status" value="1"/>
</dbReference>
<name>A0A1G5S3I7_9FIRM</name>
<dbReference type="EMBL" id="FMWL01000014">
    <property type="protein sequence ID" value="SCZ80697.1"/>
    <property type="molecule type" value="Genomic_DNA"/>
</dbReference>
<feature type="transmembrane region" description="Helical" evidence="1">
    <location>
        <begin position="230"/>
        <end position="256"/>
    </location>
</feature>
<keyword evidence="1" id="KW-0472">Membrane</keyword>
<feature type="transmembrane region" description="Helical" evidence="1">
    <location>
        <begin position="119"/>
        <end position="146"/>
    </location>
</feature>
<dbReference type="OrthoDB" id="9800309at2"/>
<protein>
    <submittedName>
        <fullName evidence="2">ABC-2 type transport system permease protein</fullName>
    </submittedName>
</protein>
<evidence type="ECO:0000313" key="3">
    <source>
        <dbReference type="Proteomes" id="UP000199208"/>
    </source>
</evidence>
<evidence type="ECO:0000313" key="2">
    <source>
        <dbReference type="EMBL" id="SCZ80697.1"/>
    </source>
</evidence>
<sequence>MKTIFLKTLKKHRKGLVIWVLVMILTAFYAYMETPMVMENMDSIMSAMEAIPRIVVIMFGMNGPSIGTPIGYYMIMYYWYCLMVYPHAAFVGASFISTEERDRTSEFLFAKPYSRSTVITAKLLAGLVNILVMGLFTWLTTMVLLIPAMGNAPIHSAVTLTAVGMFFTQVVFMALGFLCSALLKSYKVALGASLLLVFGTYAIGVVIEYMGNLNALDFLSPFRYFAATEVVESGLGGMGLLLTMVITAASLFVTYVRYQKRDLRV</sequence>
<organism evidence="2 3">
    <name type="scientific">Acidaminobacter hydrogenoformans DSM 2784</name>
    <dbReference type="NCBI Taxonomy" id="1120920"/>
    <lineage>
        <taxon>Bacteria</taxon>
        <taxon>Bacillati</taxon>
        <taxon>Bacillota</taxon>
        <taxon>Clostridia</taxon>
        <taxon>Peptostreptococcales</taxon>
        <taxon>Acidaminobacteraceae</taxon>
        <taxon>Acidaminobacter</taxon>
    </lineage>
</organism>
<gene>
    <name evidence="2" type="ORF">SAMN03080599_02389</name>
</gene>
<evidence type="ECO:0000256" key="1">
    <source>
        <dbReference type="SAM" id="Phobius"/>
    </source>
</evidence>
<dbReference type="AlphaFoldDB" id="A0A1G5S3I7"/>
<proteinExistence type="predicted"/>
<keyword evidence="1" id="KW-0812">Transmembrane</keyword>
<feature type="transmembrane region" description="Helical" evidence="1">
    <location>
        <begin position="190"/>
        <end position="210"/>
    </location>
</feature>
<feature type="transmembrane region" description="Helical" evidence="1">
    <location>
        <begin position="158"/>
        <end position="183"/>
    </location>
</feature>
<dbReference type="GO" id="GO:0005886">
    <property type="term" value="C:plasma membrane"/>
    <property type="evidence" value="ECO:0007669"/>
    <property type="project" value="UniProtKB-SubCell"/>
</dbReference>
<reference evidence="2 3" key="1">
    <citation type="submission" date="2016-10" db="EMBL/GenBank/DDBJ databases">
        <authorList>
            <person name="de Groot N.N."/>
        </authorList>
    </citation>
    <scope>NUCLEOTIDE SEQUENCE [LARGE SCALE GENOMIC DNA]</scope>
    <source>
        <strain evidence="2 3">DSM 2784</strain>
    </source>
</reference>